<dbReference type="GO" id="GO:0047355">
    <property type="term" value="F:CDP-glycerol glycerophosphotransferase activity"/>
    <property type="evidence" value="ECO:0007669"/>
    <property type="project" value="InterPro"/>
</dbReference>
<dbReference type="InterPro" id="IPR051612">
    <property type="entry name" value="Teichoic_Acid_Biosynth"/>
</dbReference>
<keyword evidence="6" id="KW-0472">Membrane</keyword>
<dbReference type="PANTHER" id="PTHR37316:SF3">
    <property type="entry name" value="TEICHOIC ACID GLYCEROL-PHOSPHATE TRANSFERASE"/>
    <property type="match status" value="1"/>
</dbReference>
<evidence type="ECO:0000313" key="8">
    <source>
        <dbReference type="Proteomes" id="UP000824151"/>
    </source>
</evidence>
<evidence type="ECO:0000256" key="1">
    <source>
        <dbReference type="ARBA" id="ARBA00004202"/>
    </source>
</evidence>
<organism evidence="7 8">
    <name type="scientific">Candidatus Nesterenkonia stercoripullorum</name>
    <dbReference type="NCBI Taxonomy" id="2838701"/>
    <lineage>
        <taxon>Bacteria</taxon>
        <taxon>Bacillati</taxon>
        <taxon>Actinomycetota</taxon>
        <taxon>Actinomycetes</taxon>
        <taxon>Micrococcales</taxon>
        <taxon>Micrococcaceae</taxon>
        <taxon>Nesterenkonia</taxon>
    </lineage>
</organism>
<dbReference type="AlphaFoldDB" id="A0A9D1URN9"/>
<comment type="caution">
    <text evidence="7">The sequence shown here is derived from an EMBL/GenBank/DDBJ whole genome shotgun (WGS) entry which is preliminary data.</text>
</comment>
<dbReference type="GO" id="GO:0019350">
    <property type="term" value="P:teichoic acid biosynthetic process"/>
    <property type="evidence" value="ECO:0007669"/>
    <property type="project" value="UniProtKB-KW"/>
</dbReference>
<dbReference type="Gene3D" id="3.40.50.12580">
    <property type="match status" value="1"/>
</dbReference>
<accession>A0A9D1URN9</accession>
<comment type="subcellular location">
    <subcellularLocation>
        <location evidence="1">Cell membrane</location>
        <topology evidence="1">Peripheral membrane protein</topology>
    </subcellularLocation>
</comment>
<gene>
    <name evidence="7" type="ORF">H9871_03570</name>
</gene>
<comment type="similarity">
    <text evidence="2">Belongs to the CDP-glycerol glycerophosphotransferase family.</text>
</comment>
<dbReference type="Proteomes" id="UP000824151">
    <property type="component" value="Unassembled WGS sequence"/>
</dbReference>
<dbReference type="InterPro" id="IPR007554">
    <property type="entry name" value="Glycerophosphate_synth"/>
</dbReference>
<evidence type="ECO:0000313" key="7">
    <source>
        <dbReference type="EMBL" id="HIW99202.1"/>
    </source>
</evidence>
<dbReference type="Gene3D" id="3.40.50.11820">
    <property type="match status" value="1"/>
</dbReference>
<evidence type="ECO:0000256" key="4">
    <source>
        <dbReference type="ARBA" id="ARBA00022679"/>
    </source>
</evidence>
<evidence type="ECO:0000256" key="3">
    <source>
        <dbReference type="ARBA" id="ARBA00022475"/>
    </source>
</evidence>
<dbReference type="SUPFAM" id="SSF53756">
    <property type="entry name" value="UDP-Glycosyltransferase/glycogen phosphorylase"/>
    <property type="match status" value="1"/>
</dbReference>
<dbReference type="Pfam" id="PF04464">
    <property type="entry name" value="Glyphos_transf"/>
    <property type="match status" value="1"/>
</dbReference>
<keyword evidence="3" id="KW-1003">Cell membrane</keyword>
<protein>
    <submittedName>
        <fullName evidence="7">CDP-glycerol glycerophosphotransferase family protein</fullName>
    </submittedName>
</protein>
<dbReference type="InterPro" id="IPR043148">
    <property type="entry name" value="TagF_C"/>
</dbReference>
<proteinExistence type="inferred from homology"/>
<keyword evidence="4" id="KW-0808">Transferase</keyword>
<reference evidence="7" key="1">
    <citation type="journal article" date="2021" name="PeerJ">
        <title>Extensive microbial diversity within the chicken gut microbiome revealed by metagenomics and culture.</title>
        <authorList>
            <person name="Gilroy R."/>
            <person name="Ravi A."/>
            <person name="Getino M."/>
            <person name="Pursley I."/>
            <person name="Horton D.L."/>
            <person name="Alikhan N.F."/>
            <person name="Baker D."/>
            <person name="Gharbi K."/>
            <person name="Hall N."/>
            <person name="Watson M."/>
            <person name="Adriaenssens E.M."/>
            <person name="Foster-Nyarko E."/>
            <person name="Jarju S."/>
            <person name="Secka A."/>
            <person name="Antonio M."/>
            <person name="Oren A."/>
            <person name="Chaudhuri R.R."/>
            <person name="La Ragione R."/>
            <person name="Hildebrand F."/>
            <person name="Pallen M.J."/>
        </authorList>
    </citation>
    <scope>NUCLEOTIDE SEQUENCE</scope>
    <source>
        <strain evidence="7">ChiHejej3B27-3195</strain>
    </source>
</reference>
<evidence type="ECO:0000256" key="6">
    <source>
        <dbReference type="ARBA" id="ARBA00023136"/>
    </source>
</evidence>
<dbReference type="InterPro" id="IPR043149">
    <property type="entry name" value="TagF_N"/>
</dbReference>
<dbReference type="EMBL" id="DXGD01000130">
    <property type="protein sequence ID" value="HIW99202.1"/>
    <property type="molecule type" value="Genomic_DNA"/>
</dbReference>
<evidence type="ECO:0000256" key="2">
    <source>
        <dbReference type="ARBA" id="ARBA00010488"/>
    </source>
</evidence>
<name>A0A9D1URN9_9MICC</name>
<dbReference type="GO" id="GO:0005886">
    <property type="term" value="C:plasma membrane"/>
    <property type="evidence" value="ECO:0007669"/>
    <property type="project" value="UniProtKB-SubCell"/>
</dbReference>
<keyword evidence="5" id="KW-0777">Teichoic acid biosynthesis</keyword>
<dbReference type="PANTHER" id="PTHR37316">
    <property type="entry name" value="TEICHOIC ACID GLYCEROL-PHOSPHATE PRIMASE"/>
    <property type="match status" value="1"/>
</dbReference>
<reference evidence="7" key="2">
    <citation type="submission" date="2021-04" db="EMBL/GenBank/DDBJ databases">
        <authorList>
            <person name="Gilroy R."/>
        </authorList>
    </citation>
    <scope>NUCLEOTIDE SEQUENCE</scope>
    <source>
        <strain evidence="7">ChiHejej3B27-3195</strain>
    </source>
</reference>
<evidence type="ECO:0000256" key="5">
    <source>
        <dbReference type="ARBA" id="ARBA00022944"/>
    </source>
</evidence>
<sequence>MPVKARVKQKINSAVLSAAKRSEAVDTVYRRRLEERRRRAYQAQLERYPEVDSKTVVFNSFGGRGFNDSPKAIFTAMINDPAFDDWNFIWVFKPAKLRKYRRLKLLVQDRAELGLGALSEQPEKVRQLRRMTVVRHNSARHYSALARAKYWVSNQRTLDGLEPTPQHEYIQTWHGTPFKRLGVDVAGEKVHPTRSGERLAQWYRTESQKWTYTLAQNQPAAEWLSSAFQLDQVGKSDIMNVTGYPRNDKLLTYTREDIDRIYDVLKLPRNKKIALYTPTYRDDQHTAQQSYVYQLSVDFTRWKRELGDDWIVLFRPHYLVAKDFDFASVRGFVYNVASYEDINDLFLVSDLLINDYSSTMFDYANLRRPIMFYCYDLEHYEQNLRGFYFPSSDLPGQIMAEEGEVIEQMQQFDDYRSRYQEDIDRFAERFAHLDDGQASRRVIDAVFTRE</sequence>